<feature type="non-terminal residue" evidence="2">
    <location>
        <position position="96"/>
    </location>
</feature>
<feature type="region of interest" description="Disordered" evidence="1">
    <location>
        <begin position="67"/>
        <end position="96"/>
    </location>
</feature>
<gene>
    <name evidence="2" type="ORF">PCOR1329_LOCUS24374</name>
</gene>
<evidence type="ECO:0008006" key="4">
    <source>
        <dbReference type="Google" id="ProtNLM"/>
    </source>
</evidence>
<proteinExistence type="predicted"/>
<feature type="compositionally biased region" description="Basic and acidic residues" evidence="1">
    <location>
        <begin position="67"/>
        <end position="82"/>
    </location>
</feature>
<reference evidence="2" key="1">
    <citation type="submission" date="2023-10" db="EMBL/GenBank/DDBJ databases">
        <authorList>
            <person name="Chen Y."/>
            <person name="Shah S."/>
            <person name="Dougan E. K."/>
            <person name="Thang M."/>
            <person name="Chan C."/>
        </authorList>
    </citation>
    <scope>NUCLEOTIDE SEQUENCE [LARGE SCALE GENOMIC DNA]</scope>
</reference>
<evidence type="ECO:0000256" key="1">
    <source>
        <dbReference type="SAM" id="MobiDB-lite"/>
    </source>
</evidence>
<dbReference type="Proteomes" id="UP001189429">
    <property type="component" value="Unassembled WGS sequence"/>
</dbReference>
<protein>
    <recommendedName>
        <fullName evidence="4">COMM domain-containing protein 1</fullName>
    </recommendedName>
</protein>
<name>A0ABN9RWQ0_9DINO</name>
<organism evidence="2 3">
    <name type="scientific">Prorocentrum cordatum</name>
    <dbReference type="NCBI Taxonomy" id="2364126"/>
    <lineage>
        <taxon>Eukaryota</taxon>
        <taxon>Sar</taxon>
        <taxon>Alveolata</taxon>
        <taxon>Dinophyceae</taxon>
        <taxon>Prorocentrales</taxon>
        <taxon>Prorocentraceae</taxon>
        <taxon>Prorocentrum</taxon>
    </lineage>
</organism>
<keyword evidence="3" id="KW-1185">Reference proteome</keyword>
<dbReference type="EMBL" id="CAUYUJ010008385">
    <property type="protein sequence ID" value="CAK0823796.1"/>
    <property type="molecule type" value="Genomic_DNA"/>
</dbReference>
<evidence type="ECO:0000313" key="2">
    <source>
        <dbReference type="EMBL" id="CAK0823796.1"/>
    </source>
</evidence>
<sequence length="96" mass="11182">MFRKAVQPPRTTIYNLEWRINDMSGTIDIRFEEVEEQFDDTSIRATNLESNRAELIDDITARDAALESHPLHPDFKSSRRYDDEEGMPGRSLPAER</sequence>
<accession>A0ABN9RWQ0</accession>
<comment type="caution">
    <text evidence="2">The sequence shown here is derived from an EMBL/GenBank/DDBJ whole genome shotgun (WGS) entry which is preliminary data.</text>
</comment>
<evidence type="ECO:0000313" key="3">
    <source>
        <dbReference type="Proteomes" id="UP001189429"/>
    </source>
</evidence>